<dbReference type="InterPro" id="IPR032050">
    <property type="entry name" value="DUF4797"/>
</dbReference>
<dbReference type="OrthoDB" id="8197399at2759"/>
<evidence type="ECO:0000256" key="1">
    <source>
        <dbReference type="SAM" id="MobiDB-lite"/>
    </source>
</evidence>
<comment type="caution">
    <text evidence="3">The sequence shown here is derived from an EMBL/GenBank/DDBJ whole genome shotgun (WGS) entry which is preliminary data.</text>
</comment>
<accession>A0A6A4XDE5</accession>
<dbReference type="AlphaFoldDB" id="A0A6A4XDE5"/>
<reference evidence="3 4" key="1">
    <citation type="submission" date="2019-07" db="EMBL/GenBank/DDBJ databases">
        <title>Draft genome assembly of a fouling barnacle, Amphibalanus amphitrite (Darwin, 1854): The first reference genome for Thecostraca.</title>
        <authorList>
            <person name="Kim W."/>
        </authorList>
    </citation>
    <scope>NUCLEOTIDE SEQUENCE [LARGE SCALE GENOMIC DNA]</scope>
    <source>
        <strain evidence="3">SNU_AA5</strain>
        <tissue evidence="3">Soma without cirri and trophi</tissue>
    </source>
</reference>
<gene>
    <name evidence="3" type="ORF">FJT64_016879</name>
</gene>
<evidence type="ECO:0000259" key="2">
    <source>
        <dbReference type="Pfam" id="PF16051"/>
    </source>
</evidence>
<keyword evidence="4" id="KW-1185">Reference proteome</keyword>
<dbReference type="Pfam" id="PF16051">
    <property type="entry name" value="DUF4797"/>
    <property type="match status" value="1"/>
</dbReference>
<evidence type="ECO:0000313" key="4">
    <source>
        <dbReference type="Proteomes" id="UP000440578"/>
    </source>
</evidence>
<organism evidence="3 4">
    <name type="scientific">Amphibalanus amphitrite</name>
    <name type="common">Striped barnacle</name>
    <name type="synonym">Balanus amphitrite</name>
    <dbReference type="NCBI Taxonomy" id="1232801"/>
    <lineage>
        <taxon>Eukaryota</taxon>
        <taxon>Metazoa</taxon>
        <taxon>Ecdysozoa</taxon>
        <taxon>Arthropoda</taxon>
        <taxon>Crustacea</taxon>
        <taxon>Multicrustacea</taxon>
        <taxon>Cirripedia</taxon>
        <taxon>Thoracica</taxon>
        <taxon>Thoracicalcarea</taxon>
        <taxon>Balanomorpha</taxon>
        <taxon>Balanoidea</taxon>
        <taxon>Balanidae</taxon>
        <taxon>Amphibalaninae</taxon>
        <taxon>Amphibalanus</taxon>
    </lineage>
</organism>
<evidence type="ECO:0000313" key="3">
    <source>
        <dbReference type="EMBL" id="KAF0312362.1"/>
    </source>
</evidence>
<feature type="region of interest" description="Disordered" evidence="1">
    <location>
        <begin position="1"/>
        <end position="92"/>
    </location>
</feature>
<feature type="domain" description="DUF4797" evidence="2">
    <location>
        <begin position="118"/>
        <end position="145"/>
    </location>
</feature>
<protein>
    <recommendedName>
        <fullName evidence="2">DUF4797 domain-containing protein</fullName>
    </recommendedName>
</protein>
<name>A0A6A4XDE5_AMPAM</name>
<dbReference type="Proteomes" id="UP000440578">
    <property type="component" value="Unassembled WGS sequence"/>
</dbReference>
<feature type="compositionally biased region" description="Basic and acidic residues" evidence="1">
    <location>
        <begin position="70"/>
        <end position="84"/>
    </location>
</feature>
<dbReference type="EMBL" id="VIIS01000175">
    <property type="protein sequence ID" value="KAF0312362.1"/>
    <property type="molecule type" value="Genomic_DNA"/>
</dbReference>
<feature type="compositionally biased region" description="Basic and acidic residues" evidence="1">
    <location>
        <begin position="1"/>
        <end position="29"/>
    </location>
</feature>
<sequence length="160" mass="17389">MPHDAPDDCVHPERPRTPASRTHSEEELPHVSSEPPSPTALSSAPGERSRPRPILCKSHSVDVAPLSSSAEKRSVSFRLPEHPHDHRSHGKMAALAQSLKKLTLAAAASEKSKPEKAPKRILRQPVVHVYVRGASGLPTQRVPLAAVNALHRQHLRASIS</sequence>
<proteinExistence type="predicted"/>